<proteinExistence type="predicted"/>
<evidence type="ECO:0000256" key="1">
    <source>
        <dbReference type="SAM" id="MobiDB-lite"/>
    </source>
</evidence>
<dbReference type="Proteomes" id="UP001224890">
    <property type="component" value="Unassembled WGS sequence"/>
</dbReference>
<keyword evidence="2" id="KW-0732">Signal</keyword>
<comment type="caution">
    <text evidence="3">The sequence shown here is derived from an EMBL/GenBank/DDBJ whole genome shotgun (WGS) entry which is preliminary data.</text>
</comment>
<feature type="signal peptide" evidence="2">
    <location>
        <begin position="1"/>
        <end position="18"/>
    </location>
</feature>
<gene>
    <name evidence="3" type="ORF">BDP55DRAFT_89053</name>
</gene>
<evidence type="ECO:0000256" key="2">
    <source>
        <dbReference type="SAM" id="SignalP"/>
    </source>
</evidence>
<feature type="chain" id="PRO_5042535742" evidence="2">
    <location>
        <begin position="19"/>
        <end position="213"/>
    </location>
</feature>
<dbReference type="AlphaFoldDB" id="A0AAJ0ARY3"/>
<dbReference type="EMBL" id="JAHMHR010000014">
    <property type="protein sequence ID" value="KAK1687841.1"/>
    <property type="molecule type" value="Genomic_DNA"/>
</dbReference>
<organism evidence="3 4">
    <name type="scientific">Colletotrichum godetiae</name>
    <dbReference type="NCBI Taxonomy" id="1209918"/>
    <lineage>
        <taxon>Eukaryota</taxon>
        <taxon>Fungi</taxon>
        <taxon>Dikarya</taxon>
        <taxon>Ascomycota</taxon>
        <taxon>Pezizomycotina</taxon>
        <taxon>Sordariomycetes</taxon>
        <taxon>Hypocreomycetidae</taxon>
        <taxon>Glomerellales</taxon>
        <taxon>Glomerellaceae</taxon>
        <taxon>Colletotrichum</taxon>
        <taxon>Colletotrichum acutatum species complex</taxon>
    </lineage>
</organism>
<protein>
    <submittedName>
        <fullName evidence="3">Uncharacterized protein</fullName>
    </submittedName>
</protein>
<dbReference type="RefSeq" id="XP_060431536.1">
    <property type="nucleotide sequence ID" value="XM_060581298.1"/>
</dbReference>
<reference evidence="3" key="1">
    <citation type="submission" date="2021-06" db="EMBL/GenBank/DDBJ databases">
        <title>Comparative genomics, transcriptomics and evolutionary studies reveal genomic signatures of adaptation to plant cell wall in hemibiotrophic fungi.</title>
        <authorList>
            <consortium name="DOE Joint Genome Institute"/>
            <person name="Baroncelli R."/>
            <person name="Diaz J.F."/>
            <person name="Benocci T."/>
            <person name="Peng M."/>
            <person name="Battaglia E."/>
            <person name="Haridas S."/>
            <person name="Andreopoulos W."/>
            <person name="Labutti K."/>
            <person name="Pangilinan J."/>
            <person name="Floch G.L."/>
            <person name="Makela M.R."/>
            <person name="Henrissat B."/>
            <person name="Grigoriev I.V."/>
            <person name="Crouch J.A."/>
            <person name="De Vries R.P."/>
            <person name="Sukno S.A."/>
            <person name="Thon M.R."/>
        </authorList>
    </citation>
    <scope>NUCLEOTIDE SEQUENCE</scope>
    <source>
        <strain evidence="3">CBS 193.32</strain>
    </source>
</reference>
<keyword evidence="4" id="KW-1185">Reference proteome</keyword>
<evidence type="ECO:0000313" key="3">
    <source>
        <dbReference type="EMBL" id="KAK1687841.1"/>
    </source>
</evidence>
<dbReference type="GeneID" id="85465824"/>
<accession>A0AAJ0ARY3</accession>
<sequence>MSLFSLRFSLLTFAPTHTLPPLSHDSLRQRLRGLVSFFSPPRLQNFSGLAPLLPPARLRCKFSTALERKRERERERERERKFMEEHLGRSVDQEANKHGSSSKVVVAEAVRGQRTQRAHTLGMVAYVEKPASQEPVAKKNDCPCDQLFWLAHPTSGRPRMTCAVVGKGRAIAAACSRESHPCSPPWEGMGSIGKTKTGPDIVCCCCVFLLESL</sequence>
<feature type="region of interest" description="Disordered" evidence="1">
    <location>
        <begin position="67"/>
        <end position="86"/>
    </location>
</feature>
<name>A0AAJ0ARY3_9PEZI</name>
<evidence type="ECO:0000313" key="4">
    <source>
        <dbReference type="Proteomes" id="UP001224890"/>
    </source>
</evidence>